<keyword evidence="3" id="KW-1185">Reference proteome</keyword>
<sequence length="128" mass="14325">MVAFPSAEPRLEGCTPSHPLNADRTSALTPAHRTPTELVHSPPQLQRVHHPQKSHPAAQTLINTSTPQRAIKHSNLSKLSNSTQPPSFPSPHYPNSSLYPPRHHHTVRPRVYPVRTKLAPMIRLGWRS</sequence>
<protein>
    <submittedName>
        <fullName evidence="2">Uncharacterized protein</fullName>
    </submittedName>
</protein>
<feature type="region of interest" description="Disordered" evidence="1">
    <location>
        <begin position="1"/>
        <end position="107"/>
    </location>
</feature>
<proteinExistence type="predicted"/>
<name>A0A318TF60_9BACL</name>
<feature type="compositionally biased region" description="Polar residues" evidence="1">
    <location>
        <begin position="60"/>
        <end position="85"/>
    </location>
</feature>
<gene>
    <name evidence="2" type="ORF">BJ095_13227</name>
</gene>
<comment type="caution">
    <text evidence="2">The sequence shown here is derived from an EMBL/GenBank/DDBJ whole genome shotgun (WGS) entry which is preliminary data.</text>
</comment>
<evidence type="ECO:0000313" key="2">
    <source>
        <dbReference type="EMBL" id="PYF03276.1"/>
    </source>
</evidence>
<reference evidence="2 3" key="1">
    <citation type="submission" date="2018-06" db="EMBL/GenBank/DDBJ databases">
        <title>Genomic Encyclopedia of Archaeal and Bacterial Type Strains, Phase II (KMG-II): from individual species to whole genera.</title>
        <authorList>
            <person name="Goeker M."/>
        </authorList>
    </citation>
    <scope>NUCLEOTIDE SEQUENCE [LARGE SCALE GENOMIC DNA]</scope>
    <source>
        <strain evidence="2 3">KACC 16626</strain>
    </source>
</reference>
<organism evidence="2 3">
    <name type="scientific">Ureibacillus chungkukjangi</name>
    <dbReference type="NCBI Taxonomy" id="1202712"/>
    <lineage>
        <taxon>Bacteria</taxon>
        <taxon>Bacillati</taxon>
        <taxon>Bacillota</taxon>
        <taxon>Bacilli</taxon>
        <taxon>Bacillales</taxon>
        <taxon>Caryophanaceae</taxon>
        <taxon>Ureibacillus</taxon>
    </lineage>
</organism>
<evidence type="ECO:0000313" key="3">
    <source>
        <dbReference type="Proteomes" id="UP000247416"/>
    </source>
</evidence>
<dbReference type="Proteomes" id="UP000247416">
    <property type="component" value="Unassembled WGS sequence"/>
</dbReference>
<dbReference type="AlphaFoldDB" id="A0A318TF60"/>
<evidence type="ECO:0000256" key="1">
    <source>
        <dbReference type="SAM" id="MobiDB-lite"/>
    </source>
</evidence>
<accession>A0A318TF60</accession>
<dbReference type="EMBL" id="QJTJ01000032">
    <property type="protein sequence ID" value="PYF03276.1"/>
    <property type="molecule type" value="Genomic_DNA"/>
</dbReference>